<dbReference type="Pfam" id="PF15663">
    <property type="entry name" value="zf-CCCH_3"/>
    <property type="match status" value="1"/>
</dbReference>
<feature type="region of interest" description="Disordered" evidence="1">
    <location>
        <begin position="208"/>
        <end position="287"/>
    </location>
</feature>
<feature type="compositionally biased region" description="Low complexity" evidence="1">
    <location>
        <begin position="486"/>
        <end position="501"/>
    </location>
</feature>
<sequence length="728" mass="79819">MEIEKKRSEIPCYWEKQSAGCQKVNCAFHHEKPRIINGQFLPASKAHPKKEVEEEEQQPPQTAVQSSAPANPPNPQLRGVMKAENSENVPSPTHPPVVINPVDDDEDDDDQLSEEGETGLERSDDPPNSLQFISARSIGNSKQVFPAETEIVPKRSLMERLGRKLEPLEDGTVSKKGISTDNGSPAKSKGEIHVKTLEEILLEKATKSLGSGSRNRSAQASSEVGEIPGRKTQNSPNNRVKTFSEMLHAKKHSKEHSKIVGSSQAELMASNSERESESSSPQTEFIEKGALCTEEVRVKTLEEIRKEKAARLQASTVGGNAEKIVTCEDQKTQPITKRRILRIGKTIVPMKSEKNVQQCENMTSGQITEPVSSIYEKVSSSVDKVQVKSFEEIMREKRLRKSQEISGREEPTPGKKGIVTLSCVQRCEMQKAETTPIPVMKSDTLLSATNTANDTVSGPIKRRRLDPVLLKQNQKTKDSSEVPNVNLKKPSSSKNSESPELQLASVQNSEESNLASLEIDNGTSKDQDKPQRITQMERLKAVASECKPKVRPKLNVKPSVMNPPPVRLAQKRKSLESQPSAIAAVKPLNSAASSMENKESSSCIVQAPGSSVSSEDHQIMVIKAQLGEPQQKISPLQIAHTETVKIASREPGVPESPCSQKSASQMKTRRQSSASSRVPVGAGGPAAVDDFEEFIKEFSDDPLEDEIELDPAEGEDDLLLELSKIINS</sequence>
<gene>
    <name evidence="3" type="primary">Zc3h11a</name>
    <name evidence="3" type="ORF">GTO96_0015292</name>
</gene>
<feature type="region of interest" description="Disordered" evidence="1">
    <location>
        <begin position="33"/>
        <end position="139"/>
    </location>
</feature>
<feature type="domain" description="Zinc-finger CCCH" evidence="2">
    <location>
        <begin position="1"/>
        <end position="55"/>
    </location>
</feature>
<evidence type="ECO:0000256" key="1">
    <source>
        <dbReference type="SAM" id="MobiDB-lite"/>
    </source>
</evidence>
<evidence type="ECO:0000313" key="4">
    <source>
        <dbReference type="Proteomes" id="UP000886611"/>
    </source>
</evidence>
<feature type="compositionally biased region" description="Polar residues" evidence="1">
    <location>
        <begin position="208"/>
        <end position="222"/>
    </location>
</feature>
<reference evidence="3 4" key="1">
    <citation type="journal article" date="2021" name="Cell">
        <title>Tracing the genetic footprints of vertebrate landing in non-teleost ray-finned fishes.</title>
        <authorList>
            <person name="Bi X."/>
            <person name="Wang K."/>
            <person name="Yang L."/>
            <person name="Pan H."/>
            <person name="Jiang H."/>
            <person name="Wei Q."/>
            <person name="Fang M."/>
            <person name="Yu H."/>
            <person name="Zhu C."/>
            <person name="Cai Y."/>
            <person name="He Y."/>
            <person name="Gan X."/>
            <person name="Zeng H."/>
            <person name="Yu D."/>
            <person name="Zhu Y."/>
            <person name="Jiang H."/>
            <person name="Qiu Q."/>
            <person name="Yang H."/>
            <person name="Zhang Y.E."/>
            <person name="Wang W."/>
            <person name="Zhu M."/>
            <person name="He S."/>
            <person name="Zhang G."/>
        </authorList>
    </citation>
    <scope>NUCLEOTIDE SEQUENCE [LARGE SCALE GENOMIC DNA]</scope>
    <source>
        <strain evidence="3">Bchr_013</strain>
    </source>
</reference>
<feature type="compositionally biased region" description="Basic and acidic residues" evidence="1">
    <location>
        <begin position="398"/>
        <end position="413"/>
    </location>
</feature>
<dbReference type="AlphaFoldDB" id="A0A8X7XGD9"/>
<dbReference type="PANTHER" id="PTHR15725:SF14">
    <property type="entry name" value="ZINC FINGER CCCH DOMAIN-CONTAINING PROTEIN 11A"/>
    <property type="match status" value="1"/>
</dbReference>
<dbReference type="InterPro" id="IPR041686">
    <property type="entry name" value="Znf-CCCH_3"/>
</dbReference>
<keyword evidence="4" id="KW-1185">Reference proteome</keyword>
<accession>A0A8X7XGD9</accession>
<feature type="compositionally biased region" description="Polar residues" evidence="1">
    <location>
        <begin position="657"/>
        <end position="676"/>
    </location>
</feature>
<proteinExistence type="predicted"/>
<organism evidence="3 4">
    <name type="scientific">Polypterus senegalus</name>
    <name type="common">Senegal bichir</name>
    <dbReference type="NCBI Taxonomy" id="55291"/>
    <lineage>
        <taxon>Eukaryota</taxon>
        <taxon>Metazoa</taxon>
        <taxon>Chordata</taxon>
        <taxon>Craniata</taxon>
        <taxon>Vertebrata</taxon>
        <taxon>Euteleostomi</taxon>
        <taxon>Actinopterygii</taxon>
        <taxon>Polypteriformes</taxon>
        <taxon>Polypteridae</taxon>
        <taxon>Polypterus</taxon>
    </lineage>
</organism>
<feature type="region of interest" description="Disordered" evidence="1">
    <location>
        <begin position="162"/>
        <end position="191"/>
    </location>
</feature>
<name>A0A8X7XGD9_POLSE</name>
<feature type="region of interest" description="Disordered" evidence="1">
    <location>
        <begin position="398"/>
        <end position="417"/>
    </location>
</feature>
<feature type="non-terminal residue" evidence="3">
    <location>
        <position position="728"/>
    </location>
</feature>
<feature type="non-terminal residue" evidence="3">
    <location>
        <position position="1"/>
    </location>
</feature>
<feature type="compositionally biased region" description="Polar residues" evidence="1">
    <location>
        <begin position="504"/>
        <end position="515"/>
    </location>
</feature>
<feature type="compositionally biased region" description="Basic and acidic residues" evidence="1">
    <location>
        <begin position="523"/>
        <end position="532"/>
    </location>
</feature>
<evidence type="ECO:0000313" key="3">
    <source>
        <dbReference type="EMBL" id="KAG2467738.1"/>
    </source>
</evidence>
<protein>
    <submittedName>
        <fullName evidence="3">ZC11A protein</fullName>
    </submittedName>
</protein>
<feature type="region of interest" description="Disordered" evidence="1">
    <location>
        <begin position="450"/>
        <end position="532"/>
    </location>
</feature>
<feature type="compositionally biased region" description="Acidic residues" evidence="1">
    <location>
        <begin position="102"/>
        <end position="118"/>
    </location>
</feature>
<dbReference type="PANTHER" id="PTHR15725">
    <property type="entry name" value="ZN-FINGER, C-X8-C-X5-C-X3-H TYPE-CONTAINING"/>
    <property type="match status" value="1"/>
</dbReference>
<feature type="region of interest" description="Disordered" evidence="1">
    <location>
        <begin position="647"/>
        <end position="686"/>
    </location>
</feature>
<feature type="compositionally biased region" description="Polar residues" evidence="1">
    <location>
        <begin position="126"/>
        <end position="139"/>
    </location>
</feature>
<dbReference type="EMBL" id="JAATIS010000485">
    <property type="protein sequence ID" value="KAG2467738.1"/>
    <property type="molecule type" value="Genomic_DNA"/>
</dbReference>
<dbReference type="GO" id="GO:0016973">
    <property type="term" value="P:poly(A)+ mRNA export from nucleus"/>
    <property type="evidence" value="ECO:0007669"/>
    <property type="project" value="TreeGrafter"/>
</dbReference>
<feature type="compositionally biased region" description="Polar residues" evidence="1">
    <location>
        <begin position="231"/>
        <end position="241"/>
    </location>
</feature>
<dbReference type="Proteomes" id="UP000886611">
    <property type="component" value="Unassembled WGS sequence"/>
</dbReference>
<evidence type="ECO:0000259" key="2">
    <source>
        <dbReference type="Pfam" id="PF15663"/>
    </source>
</evidence>
<comment type="caution">
    <text evidence="3">The sequence shown here is derived from an EMBL/GenBank/DDBJ whole genome shotgun (WGS) entry which is preliminary data.</text>
</comment>